<feature type="non-terminal residue" evidence="1">
    <location>
        <position position="194"/>
    </location>
</feature>
<dbReference type="EMBL" id="GECZ01017626">
    <property type="protein sequence ID" value="JAS52143.1"/>
    <property type="molecule type" value="Transcribed_RNA"/>
</dbReference>
<evidence type="ECO:0000313" key="1">
    <source>
        <dbReference type="EMBL" id="JAS52143.1"/>
    </source>
</evidence>
<feature type="non-terminal residue" evidence="1">
    <location>
        <position position="1"/>
    </location>
</feature>
<dbReference type="AlphaFoldDB" id="A0A1B6FQ40"/>
<accession>A0A1B6FQ40</accession>
<reference evidence="1" key="1">
    <citation type="submission" date="2015-11" db="EMBL/GenBank/DDBJ databases">
        <title>De novo transcriptome assembly of four potential Pierce s Disease insect vectors from Arizona vineyards.</title>
        <authorList>
            <person name="Tassone E.E."/>
        </authorList>
    </citation>
    <scope>NUCLEOTIDE SEQUENCE</scope>
</reference>
<gene>
    <name evidence="1" type="ORF">g.46269</name>
</gene>
<proteinExistence type="predicted"/>
<sequence length="194" mass="23034">HENRTVGTDNIFVPQRSSKVPWNNDTDPELYKAYRMARKRFYNKTLDIVFSYYIFNKYRSGNLTRDVGYGRMSNVVNRWYNRTFQPKYRPDMFYLHNPGKFGKEFNYHRNDLQSDISGGKLDPERWHRVVSISNRSTAPREFQVIKDITEDLEIPPSGKISVMFQTDKAEVETTPDELLATNPTTVKRNEWYRS</sequence>
<name>A0A1B6FQ40_9HEMI</name>
<organism evidence="1">
    <name type="scientific">Cuerna arida</name>
    <dbReference type="NCBI Taxonomy" id="1464854"/>
    <lineage>
        <taxon>Eukaryota</taxon>
        <taxon>Metazoa</taxon>
        <taxon>Ecdysozoa</taxon>
        <taxon>Arthropoda</taxon>
        <taxon>Hexapoda</taxon>
        <taxon>Insecta</taxon>
        <taxon>Pterygota</taxon>
        <taxon>Neoptera</taxon>
        <taxon>Paraneoptera</taxon>
        <taxon>Hemiptera</taxon>
        <taxon>Auchenorrhyncha</taxon>
        <taxon>Membracoidea</taxon>
        <taxon>Cicadellidae</taxon>
        <taxon>Cicadellinae</taxon>
        <taxon>Proconiini</taxon>
        <taxon>Cuerna</taxon>
    </lineage>
</organism>
<protein>
    <submittedName>
        <fullName evidence="1">Uncharacterized protein</fullName>
    </submittedName>
</protein>